<dbReference type="AlphaFoldDB" id="A0A261U643"/>
<dbReference type="SUPFAM" id="SSF55729">
    <property type="entry name" value="Acyl-CoA N-acyltransferases (Nat)"/>
    <property type="match status" value="1"/>
</dbReference>
<dbReference type="PANTHER" id="PTHR47017:SF1">
    <property type="entry name" value="ACYL-COA"/>
    <property type="match status" value="1"/>
</dbReference>
<dbReference type="PANTHER" id="PTHR47017">
    <property type="entry name" value="ACYL-COA"/>
    <property type="match status" value="1"/>
</dbReference>
<gene>
    <name evidence="1" type="ORF">CAL20_08295</name>
</gene>
<dbReference type="Proteomes" id="UP000216885">
    <property type="component" value="Unassembled WGS sequence"/>
</dbReference>
<accession>A0A261U643</accession>
<organism evidence="1 2">
    <name type="scientific">Bordetella genomosp. 4</name>
    <dbReference type="NCBI Taxonomy" id="463044"/>
    <lineage>
        <taxon>Bacteria</taxon>
        <taxon>Pseudomonadati</taxon>
        <taxon>Pseudomonadota</taxon>
        <taxon>Betaproteobacteria</taxon>
        <taxon>Burkholderiales</taxon>
        <taxon>Alcaligenaceae</taxon>
        <taxon>Bordetella</taxon>
    </lineage>
</organism>
<sequence length="377" mass="42597">MTSPARLGIAASLSDIDPSEWNALAGDQPFVRHEFLSALHETGCASPDTGWAPYYLVLRRDERVVGGVPLYLKSHSRGEYVFDYAWADAFERHGLRYYPKLLSSIPFTPVSGPRLLAGNAEDRLILAQGLIELAQGLKVSSLHLLFPEKDDLLALREGGYMVREGVQFHWRNAGYAHLDDFLAALNHDKRKKIRQDRKKVLEAGIEYRWLHGTQIDPQSLAFFYRCYEQTYFAHGNAPYLSAEFFERLHREMPNAMVLIVALRDGQPIAAALNMRGGDTLYGRYWGSLEFVSGLHFETCYLQSIDYCIQHGLASFEGGAQGEHKMARGLLPTSTWSAHWIADARFAAAIEDFLERETQAVDGYLGELEAHTPFRRVP</sequence>
<dbReference type="Gene3D" id="3.40.630.30">
    <property type="match status" value="1"/>
</dbReference>
<evidence type="ECO:0000313" key="1">
    <source>
        <dbReference type="EMBL" id="OZI57394.1"/>
    </source>
</evidence>
<proteinExistence type="predicted"/>
<evidence type="ECO:0000313" key="2">
    <source>
        <dbReference type="Proteomes" id="UP000216885"/>
    </source>
</evidence>
<dbReference type="Pfam" id="PF04339">
    <property type="entry name" value="FemAB_like"/>
    <property type="match status" value="1"/>
</dbReference>
<dbReference type="InterPro" id="IPR007434">
    <property type="entry name" value="FemAB-like"/>
</dbReference>
<keyword evidence="2" id="KW-1185">Reference proteome</keyword>
<dbReference type="GO" id="GO:0016740">
    <property type="term" value="F:transferase activity"/>
    <property type="evidence" value="ECO:0007669"/>
    <property type="project" value="UniProtKB-KW"/>
</dbReference>
<name>A0A261U643_9BORD</name>
<dbReference type="RefSeq" id="WP_094837617.1">
    <property type="nucleotide sequence ID" value="NZ_NEVQ01000012.1"/>
</dbReference>
<keyword evidence="1" id="KW-0808">Transferase</keyword>
<reference evidence="1 2" key="1">
    <citation type="submission" date="2017-05" db="EMBL/GenBank/DDBJ databases">
        <title>Complete and WGS of Bordetella genogroups.</title>
        <authorList>
            <person name="Spilker T."/>
            <person name="LiPuma J."/>
        </authorList>
    </citation>
    <scope>NUCLEOTIDE SEQUENCE [LARGE SCALE GENOMIC DNA]</scope>
    <source>
        <strain evidence="1 2">AU9919</strain>
    </source>
</reference>
<comment type="caution">
    <text evidence="1">The sequence shown here is derived from an EMBL/GenBank/DDBJ whole genome shotgun (WGS) entry which is preliminary data.</text>
</comment>
<dbReference type="InterPro" id="IPR016181">
    <property type="entry name" value="Acyl_CoA_acyltransferase"/>
</dbReference>
<protein>
    <submittedName>
        <fullName evidence="1">GNAT family N-acetyltransferase</fullName>
    </submittedName>
</protein>
<dbReference type="EMBL" id="NEVQ01000012">
    <property type="protein sequence ID" value="OZI57394.1"/>
    <property type="molecule type" value="Genomic_DNA"/>
</dbReference>